<dbReference type="Gene3D" id="1.20.5.820">
    <property type="entry name" value="Preprotein translocase SecE subunit"/>
    <property type="match status" value="1"/>
</dbReference>
<evidence type="ECO:0000256" key="7">
    <source>
        <dbReference type="ARBA" id="ARBA00037847"/>
    </source>
</evidence>
<gene>
    <name evidence="9" type="ORF">IPJ89_02730</name>
</gene>
<keyword evidence="4 8" id="KW-1133">Transmembrane helix</keyword>
<sequence length="60" mass="6603">MDMKFDLSEFFTSANRVLTVSKKPDTNQYMSMTRITAVGIIILGIIGFAVELGTFLIKGA</sequence>
<keyword evidence="1" id="KW-0813">Transport</keyword>
<evidence type="ECO:0000313" key="9">
    <source>
        <dbReference type="EMBL" id="QQR93130.1"/>
    </source>
</evidence>
<protein>
    <submittedName>
        <fullName evidence="9">Protein translocase SEC61 complex subunit gamma</fullName>
    </submittedName>
</protein>
<dbReference type="GO" id="GO:0006605">
    <property type="term" value="P:protein targeting"/>
    <property type="evidence" value="ECO:0007669"/>
    <property type="project" value="InterPro"/>
</dbReference>
<dbReference type="GO" id="GO:0012505">
    <property type="term" value="C:endomembrane system"/>
    <property type="evidence" value="ECO:0007669"/>
    <property type="project" value="UniProtKB-SubCell"/>
</dbReference>
<dbReference type="GO" id="GO:0008320">
    <property type="term" value="F:protein transmembrane transporter activity"/>
    <property type="evidence" value="ECO:0007669"/>
    <property type="project" value="InterPro"/>
</dbReference>
<accession>A0A7T9DKS3</accession>
<dbReference type="Proteomes" id="UP000596004">
    <property type="component" value="Chromosome"/>
</dbReference>
<dbReference type="NCBIfam" id="TIGR00327">
    <property type="entry name" value="secE_euk_arch"/>
    <property type="match status" value="1"/>
</dbReference>
<proteinExistence type="predicted"/>
<dbReference type="EMBL" id="CP064981">
    <property type="protein sequence ID" value="QQR93130.1"/>
    <property type="molecule type" value="Genomic_DNA"/>
</dbReference>
<evidence type="ECO:0000256" key="1">
    <source>
        <dbReference type="ARBA" id="ARBA00022448"/>
    </source>
</evidence>
<evidence type="ECO:0000256" key="2">
    <source>
        <dbReference type="ARBA" id="ARBA00022692"/>
    </source>
</evidence>
<dbReference type="GO" id="GO:0016020">
    <property type="term" value="C:membrane"/>
    <property type="evidence" value="ECO:0007669"/>
    <property type="project" value="InterPro"/>
</dbReference>
<dbReference type="InterPro" id="IPR001901">
    <property type="entry name" value="Translocase_SecE/Sec61-g"/>
</dbReference>
<evidence type="ECO:0000256" key="6">
    <source>
        <dbReference type="ARBA" id="ARBA00023136"/>
    </source>
</evidence>
<dbReference type="Pfam" id="PF00584">
    <property type="entry name" value="SecE"/>
    <property type="match status" value="1"/>
</dbReference>
<feature type="transmembrane region" description="Helical" evidence="8">
    <location>
        <begin position="35"/>
        <end position="57"/>
    </location>
</feature>
<dbReference type="InterPro" id="IPR008158">
    <property type="entry name" value="Translocase_Sec61-g"/>
</dbReference>
<name>A0A7T9DKS3_9ARCH</name>
<dbReference type="SUPFAM" id="SSF103456">
    <property type="entry name" value="Preprotein translocase SecE subunit"/>
    <property type="match status" value="1"/>
</dbReference>
<keyword evidence="5" id="KW-0811">Translocation</keyword>
<keyword evidence="2 8" id="KW-0812">Transmembrane</keyword>
<comment type="subcellular location">
    <subcellularLocation>
        <location evidence="7">Endomembrane system</location>
        <topology evidence="7">Single-pass membrane protein</topology>
    </subcellularLocation>
</comment>
<evidence type="ECO:0000256" key="3">
    <source>
        <dbReference type="ARBA" id="ARBA00022927"/>
    </source>
</evidence>
<evidence type="ECO:0000256" key="4">
    <source>
        <dbReference type="ARBA" id="ARBA00022989"/>
    </source>
</evidence>
<evidence type="ECO:0000256" key="8">
    <source>
        <dbReference type="SAM" id="Phobius"/>
    </source>
</evidence>
<organism evidence="9">
    <name type="scientific">Candidatus Iainarchaeum sp</name>
    <dbReference type="NCBI Taxonomy" id="3101447"/>
    <lineage>
        <taxon>Archaea</taxon>
        <taxon>Candidatus Iainarchaeota</taxon>
        <taxon>Candidatus Iainarchaeia</taxon>
        <taxon>Candidatus Iainarchaeales</taxon>
        <taxon>Candidatus Iainarchaeaceae</taxon>
        <taxon>Candidatus Iainarchaeum</taxon>
    </lineage>
</organism>
<dbReference type="GO" id="GO:0006886">
    <property type="term" value="P:intracellular protein transport"/>
    <property type="evidence" value="ECO:0007669"/>
    <property type="project" value="InterPro"/>
</dbReference>
<dbReference type="AlphaFoldDB" id="A0A7T9DKS3"/>
<keyword evidence="3" id="KW-0653">Protein transport</keyword>
<reference evidence="9" key="1">
    <citation type="submission" date="2020-11" db="EMBL/GenBank/DDBJ databases">
        <title>Connecting structure to function with the recovery of over 1000 high-quality activated sludge metagenome-assembled genomes encoding full-length rRNA genes using long-read sequencing.</title>
        <authorList>
            <person name="Singleton C.M."/>
            <person name="Petriglieri F."/>
            <person name="Kristensen J.M."/>
            <person name="Kirkegaard R.H."/>
            <person name="Michaelsen T.Y."/>
            <person name="Andersen M.H."/>
            <person name="Karst S.M."/>
            <person name="Dueholm M.S."/>
            <person name="Nielsen P.H."/>
            <person name="Albertsen M."/>
        </authorList>
    </citation>
    <scope>NUCLEOTIDE SEQUENCE</scope>
    <source>
        <strain evidence="9">Fred_18-Q3-R57-64_BAT3C.431</strain>
    </source>
</reference>
<dbReference type="InterPro" id="IPR023391">
    <property type="entry name" value="Prot_translocase_SecE_dom_sf"/>
</dbReference>
<evidence type="ECO:0000256" key="5">
    <source>
        <dbReference type="ARBA" id="ARBA00023010"/>
    </source>
</evidence>
<keyword evidence="6 8" id="KW-0472">Membrane</keyword>